<dbReference type="AlphaFoldDB" id="A0A0D2KP93"/>
<feature type="region of interest" description="Disordered" evidence="1">
    <location>
        <begin position="233"/>
        <end position="266"/>
    </location>
</feature>
<dbReference type="Gene3D" id="3.30.530.20">
    <property type="match status" value="2"/>
</dbReference>
<keyword evidence="4" id="KW-1185">Reference proteome</keyword>
<dbReference type="OrthoDB" id="5732at2759"/>
<dbReference type="InterPro" id="IPR023393">
    <property type="entry name" value="START-like_dom_sf"/>
</dbReference>
<dbReference type="PANTHER" id="PTHR34060">
    <property type="entry name" value="POLYKETIDE CYCLASE / DEHYDRASE AND LIPID TRANSPORT PROTEIN"/>
    <property type="match status" value="1"/>
</dbReference>
<dbReference type="KEGG" id="mng:MNEG_10504"/>
<dbReference type="Pfam" id="PF03364">
    <property type="entry name" value="Polyketide_cyc"/>
    <property type="match status" value="1"/>
</dbReference>
<accession>A0A0D2KP93</accession>
<dbReference type="EMBL" id="KK102562">
    <property type="protein sequence ID" value="KIY97458.1"/>
    <property type="molecule type" value="Genomic_DNA"/>
</dbReference>
<feature type="compositionally biased region" description="Low complexity" evidence="1">
    <location>
        <begin position="235"/>
        <end position="266"/>
    </location>
</feature>
<name>A0A0D2KP93_9CHLO</name>
<dbReference type="GeneID" id="25727673"/>
<proteinExistence type="predicted"/>
<protein>
    <recommendedName>
        <fullName evidence="2">Coenzyme Q-binding protein COQ10 START domain-containing protein</fullName>
    </recommendedName>
</protein>
<evidence type="ECO:0000313" key="4">
    <source>
        <dbReference type="Proteomes" id="UP000054498"/>
    </source>
</evidence>
<evidence type="ECO:0000313" key="3">
    <source>
        <dbReference type="EMBL" id="KIY97458.1"/>
    </source>
</evidence>
<evidence type="ECO:0000259" key="2">
    <source>
        <dbReference type="Pfam" id="PF03364"/>
    </source>
</evidence>
<dbReference type="PANTHER" id="PTHR34060:SF1">
    <property type="entry name" value="POLYKETIDE CYCLASE _ DEHYDRASE AND LIPID TRANSPORT PROTEIN"/>
    <property type="match status" value="1"/>
</dbReference>
<evidence type="ECO:0000256" key="1">
    <source>
        <dbReference type="SAM" id="MobiDB-lite"/>
    </source>
</evidence>
<feature type="domain" description="Coenzyme Q-binding protein COQ10 START" evidence="2">
    <location>
        <begin position="43"/>
        <end position="220"/>
    </location>
</feature>
<gene>
    <name evidence="3" type="ORF">MNEG_10504</name>
</gene>
<dbReference type="InterPro" id="IPR005031">
    <property type="entry name" value="COQ10_START"/>
</dbReference>
<reference evidence="3 4" key="1">
    <citation type="journal article" date="2013" name="BMC Genomics">
        <title>Reconstruction of the lipid metabolism for the microalga Monoraphidium neglectum from its genome sequence reveals characteristics suitable for biofuel production.</title>
        <authorList>
            <person name="Bogen C."/>
            <person name="Al-Dilaimi A."/>
            <person name="Albersmeier A."/>
            <person name="Wichmann J."/>
            <person name="Grundmann M."/>
            <person name="Rupp O."/>
            <person name="Lauersen K.J."/>
            <person name="Blifernez-Klassen O."/>
            <person name="Kalinowski J."/>
            <person name="Goesmann A."/>
            <person name="Mussgnug J.H."/>
            <person name="Kruse O."/>
        </authorList>
    </citation>
    <scope>NUCLEOTIDE SEQUENCE [LARGE SCALE GENOMIC DNA]</scope>
    <source>
        <strain evidence="3 4">SAG 48.87</strain>
    </source>
</reference>
<dbReference type="SUPFAM" id="SSF55961">
    <property type="entry name" value="Bet v1-like"/>
    <property type="match status" value="1"/>
</dbReference>
<dbReference type="Proteomes" id="UP000054498">
    <property type="component" value="Unassembled WGS sequence"/>
</dbReference>
<organism evidence="3 4">
    <name type="scientific">Monoraphidium neglectum</name>
    <dbReference type="NCBI Taxonomy" id="145388"/>
    <lineage>
        <taxon>Eukaryota</taxon>
        <taxon>Viridiplantae</taxon>
        <taxon>Chlorophyta</taxon>
        <taxon>core chlorophytes</taxon>
        <taxon>Chlorophyceae</taxon>
        <taxon>CS clade</taxon>
        <taxon>Sphaeropleales</taxon>
        <taxon>Selenastraceae</taxon>
        <taxon>Monoraphidium</taxon>
    </lineage>
</organism>
<sequence>MAGPQLAAAAAAARAPPQGDVTVTVEAPSFSSRRLVAATPILAPPERVWEALTDYDGLGTFIPSLVENRCLERRERGAVLYQVGAQDVALGVKFRAACTLEIREHPRGLPPRLLAPPAYQPPAPFGFNLGFVPPPLAAAGSSAYPWPSQSLPGQPVLGDLTFDLVKGDFEAFRGLWRVQQGVSGPASAWLVYCLHVRPQAWLPVGLIQDRISREVVTNLRAVRRHVEVLHHTRPATAAAAAAGQRSRQTQQPQQQPQQRPRGVSGA</sequence>
<dbReference type="RefSeq" id="XP_013896478.1">
    <property type="nucleotide sequence ID" value="XM_014041024.1"/>
</dbReference>